<gene>
    <name evidence="4" type="ORF">TrRE_jg3929</name>
</gene>
<dbReference type="InterPro" id="IPR018298">
    <property type="entry name" value="Adrenodoxin_Fe-S_BS"/>
</dbReference>
<keyword evidence="1" id="KW-0479">Metal-binding</keyword>
<reference evidence="4" key="1">
    <citation type="submission" date="2022-07" db="EMBL/GenBank/DDBJ databases">
        <title>Genome analysis of Parmales, a sister group of diatoms, reveals the evolutionary specialization of diatoms from phago-mixotrophs to photoautotrophs.</title>
        <authorList>
            <person name="Ban H."/>
            <person name="Sato S."/>
            <person name="Yoshikawa S."/>
            <person name="Kazumasa Y."/>
            <person name="Nakamura Y."/>
            <person name="Ichinomiya M."/>
            <person name="Saitoh K."/>
            <person name="Sato N."/>
            <person name="Blanc-Mathieu R."/>
            <person name="Endo H."/>
            <person name="Kuwata A."/>
            <person name="Ogata H."/>
        </authorList>
    </citation>
    <scope>NUCLEOTIDE SEQUENCE</scope>
</reference>
<organism evidence="4 5">
    <name type="scientific">Triparma retinervis</name>
    <dbReference type="NCBI Taxonomy" id="2557542"/>
    <lineage>
        <taxon>Eukaryota</taxon>
        <taxon>Sar</taxon>
        <taxon>Stramenopiles</taxon>
        <taxon>Ochrophyta</taxon>
        <taxon>Bolidophyceae</taxon>
        <taxon>Parmales</taxon>
        <taxon>Triparmaceae</taxon>
        <taxon>Triparma</taxon>
    </lineage>
</organism>
<dbReference type="GO" id="GO:0051537">
    <property type="term" value="F:2 iron, 2 sulfur cluster binding"/>
    <property type="evidence" value="ECO:0007669"/>
    <property type="project" value="UniProtKB-KW"/>
</dbReference>
<dbReference type="AlphaFoldDB" id="A0A9W7FFK4"/>
<evidence type="ECO:0000256" key="1">
    <source>
        <dbReference type="ARBA" id="ARBA00022714"/>
    </source>
</evidence>
<dbReference type="InterPro" id="IPR001041">
    <property type="entry name" value="2Fe-2S_ferredoxin-type"/>
</dbReference>
<feature type="domain" description="2Fe-2S ferredoxin-type" evidence="3">
    <location>
        <begin position="38"/>
        <end position="84"/>
    </location>
</feature>
<keyword evidence="5" id="KW-1185">Reference proteome</keyword>
<dbReference type="GO" id="GO:0140647">
    <property type="term" value="P:P450-containing electron transport chain"/>
    <property type="evidence" value="ECO:0007669"/>
    <property type="project" value="InterPro"/>
</dbReference>
<evidence type="ECO:0000313" key="4">
    <source>
        <dbReference type="EMBL" id="GMI11407.1"/>
    </source>
</evidence>
<evidence type="ECO:0000313" key="5">
    <source>
        <dbReference type="Proteomes" id="UP001165082"/>
    </source>
</evidence>
<accession>A0A9W7FFK4</accession>
<dbReference type="InterPro" id="IPR036010">
    <property type="entry name" value="2Fe-2S_ferredoxin-like_sf"/>
</dbReference>
<comment type="caution">
    <text evidence="4">The sequence shown here is derived from an EMBL/GenBank/DDBJ whole genome shotgun (WGS) entry which is preliminary data.</text>
</comment>
<evidence type="ECO:0000259" key="3">
    <source>
        <dbReference type="Pfam" id="PF00111"/>
    </source>
</evidence>
<keyword evidence="2" id="KW-0411">Iron-sulfur</keyword>
<dbReference type="Proteomes" id="UP001165082">
    <property type="component" value="Unassembled WGS sequence"/>
</dbReference>
<dbReference type="PROSITE" id="PS00814">
    <property type="entry name" value="ADX"/>
    <property type="match status" value="1"/>
</dbReference>
<proteinExistence type="predicted"/>
<feature type="non-terminal residue" evidence="4">
    <location>
        <position position="93"/>
    </location>
</feature>
<dbReference type="Pfam" id="PF00111">
    <property type="entry name" value="Fer2"/>
    <property type="match status" value="1"/>
</dbReference>
<evidence type="ECO:0000256" key="2">
    <source>
        <dbReference type="ARBA" id="ARBA00023014"/>
    </source>
</evidence>
<dbReference type="EMBL" id="BRXZ01000422">
    <property type="protein sequence ID" value="GMI11407.1"/>
    <property type="molecule type" value="Genomic_DNA"/>
</dbReference>
<dbReference type="CDD" id="cd00207">
    <property type="entry name" value="fer2"/>
    <property type="match status" value="1"/>
</dbReference>
<sequence>MLSFPLPGLSSMVEALLKQGLDFDASEAPVEVSVPHHGFSFTVMANSGMTVLDAALGDQVLGEYITGSCGGTMSCSTCHVYLTDRGEYEGSLG</sequence>
<dbReference type="Gene3D" id="3.10.20.30">
    <property type="match status" value="1"/>
</dbReference>
<name>A0A9W7FFK4_9STRA</name>
<protein>
    <recommendedName>
        <fullName evidence="3">2Fe-2S ferredoxin-type domain-containing protein</fullName>
    </recommendedName>
</protein>
<dbReference type="OrthoDB" id="43290at2759"/>
<keyword evidence="1" id="KW-0001">2Fe-2S</keyword>
<dbReference type="SUPFAM" id="SSF54292">
    <property type="entry name" value="2Fe-2S ferredoxin-like"/>
    <property type="match status" value="1"/>
</dbReference>
<keyword evidence="1" id="KW-0408">Iron</keyword>
<dbReference type="InterPro" id="IPR012675">
    <property type="entry name" value="Beta-grasp_dom_sf"/>
</dbReference>